<evidence type="ECO:0000313" key="2">
    <source>
        <dbReference type="Proteomes" id="UP001281003"/>
    </source>
</evidence>
<dbReference type="Proteomes" id="UP001281003">
    <property type="component" value="Unassembled WGS sequence"/>
</dbReference>
<dbReference type="AlphaFoldDB" id="A0AAE0PK41"/>
<organism evidence="1 2">
    <name type="scientific">Sordaria brevicollis</name>
    <dbReference type="NCBI Taxonomy" id="83679"/>
    <lineage>
        <taxon>Eukaryota</taxon>
        <taxon>Fungi</taxon>
        <taxon>Dikarya</taxon>
        <taxon>Ascomycota</taxon>
        <taxon>Pezizomycotina</taxon>
        <taxon>Sordariomycetes</taxon>
        <taxon>Sordariomycetidae</taxon>
        <taxon>Sordariales</taxon>
        <taxon>Sordariaceae</taxon>
        <taxon>Sordaria</taxon>
    </lineage>
</organism>
<keyword evidence="2" id="KW-1185">Reference proteome</keyword>
<gene>
    <name evidence="1" type="ORF">B0T20DRAFT_492177</name>
</gene>
<reference evidence="1" key="1">
    <citation type="journal article" date="2023" name="Mol. Phylogenet. Evol.">
        <title>Genome-scale phylogeny and comparative genomics of the fungal order Sordariales.</title>
        <authorList>
            <person name="Hensen N."/>
            <person name="Bonometti L."/>
            <person name="Westerberg I."/>
            <person name="Brannstrom I.O."/>
            <person name="Guillou S."/>
            <person name="Cros-Aarteil S."/>
            <person name="Calhoun S."/>
            <person name="Haridas S."/>
            <person name="Kuo A."/>
            <person name="Mondo S."/>
            <person name="Pangilinan J."/>
            <person name="Riley R."/>
            <person name="LaButti K."/>
            <person name="Andreopoulos B."/>
            <person name="Lipzen A."/>
            <person name="Chen C."/>
            <person name="Yan M."/>
            <person name="Daum C."/>
            <person name="Ng V."/>
            <person name="Clum A."/>
            <person name="Steindorff A."/>
            <person name="Ohm R.A."/>
            <person name="Martin F."/>
            <person name="Silar P."/>
            <person name="Natvig D.O."/>
            <person name="Lalanne C."/>
            <person name="Gautier V."/>
            <person name="Ament-Velasquez S.L."/>
            <person name="Kruys A."/>
            <person name="Hutchinson M.I."/>
            <person name="Powell A.J."/>
            <person name="Barry K."/>
            <person name="Miller A.N."/>
            <person name="Grigoriev I.V."/>
            <person name="Debuchy R."/>
            <person name="Gladieux P."/>
            <person name="Hiltunen Thoren M."/>
            <person name="Johannesson H."/>
        </authorList>
    </citation>
    <scope>NUCLEOTIDE SEQUENCE</scope>
    <source>
        <strain evidence="1">FGSC 1904</strain>
    </source>
</reference>
<protein>
    <submittedName>
        <fullName evidence="1">Uncharacterized protein</fullName>
    </submittedName>
</protein>
<name>A0AAE0PK41_SORBR</name>
<comment type="caution">
    <text evidence="1">The sequence shown here is derived from an EMBL/GenBank/DDBJ whole genome shotgun (WGS) entry which is preliminary data.</text>
</comment>
<sequence>MLRVSLTLGYSASSENTHTRLPAVCLVPRTRNLTADRKRLTDLGHMGDSLATRMSGGNVNAVMDPVLKGLRGCHGRYAGRNQIWRFLLWCGVFYARLHHLQTPAIFLGDGLLVAPPQLSWCESLPTSPKAPARFGTVEKHPYLPCLVRRYTGAGRTTTTLYTCTAATTCGSFARIVFRATTKRVTVLHSAKIRLFLDSWNRLNSRTWPPAVF</sequence>
<evidence type="ECO:0000313" key="1">
    <source>
        <dbReference type="EMBL" id="KAK3401476.1"/>
    </source>
</evidence>
<dbReference type="EMBL" id="JAUTDP010000002">
    <property type="protein sequence ID" value="KAK3401476.1"/>
    <property type="molecule type" value="Genomic_DNA"/>
</dbReference>
<proteinExistence type="predicted"/>
<reference evidence="1" key="2">
    <citation type="submission" date="2023-07" db="EMBL/GenBank/DDBJ databases">
        <authorList>
            <consortium name="Lawrence Berkeley National Laboratory"/>
            <person name="Haridas S."/>
            <person name="Hensen N."/>
            <person name="Bonometti L."/>
            <person name="Westerberg I."/>
            <person name="Brannstrom I.O."/>
            <person name="Guillou S."/>
            <person name="Cros-Aarteil S."/>
            <person name="Calhoun S."/>
            <person name="Kuo A."/>
            <person name="Mondo S."/>
            <person name="Pangilinan J."/>
            <person name="Riley R."/>
            <person name="LaButti K."/>
            <person name="Andreopoulos B."/>
            <person name="Lipzen A."/>
            <person name="Chen C."/>
            <person name="Yanf M."/>
            <person name="Daum C."/>
            <person name="Ng V."/>
            <person name="Clum A."/>
            <person name="Steindorff A."/>
            <person name="Ohm R."/>
            <person name="Martin F."/>
            <person name="Silar P."/>
            <person name="Natvig D."/>
            <person name="Lalanne C."/>
            <person name="Gautier V."/>
            <person name="Ament-velasquez S.L."/>
            <person name="Kruys A."/>
            <person name="Hutchinson M.I."/>
            <person name="Powell A.J."/>
            <person name="Barry K."/>
            <person name="Miller A.N."/>
            <person name="Grigoriev I.V."/>
            <person name="Debuchy R."/>
            <person name="Gladieux P."/>
            <person name="Thoren M.H."/>
            <person name="Johannesson H."/>
        </authorList>
    </citation>
    <scope>NUCLEOTIDE SEQUENCE</scope>
    <source>
        <strain evidence="1">FGSC 1904</strain>
    </source>
</reference>
<accession>A0AAE0PK41</accession>